<evidence type="ECO:0000256" key="1">
    <source>
        <dbReference type="ARBA" id="ARBA00005693"/>
    </source>
</evidence>
<dbReference type="PROSITE" id="PS51694">
    <property type="entry name" value="PEPTIDASE_M66"/>
    <property type="match status" value="1"/>
</dbReference>
<keyword evidence="4 8" id="KW-0479">Metal-binding</keyword>
<comment type="caution">
    <text evidence="10">The sequence shown here is derived from an EMBL/GenBank/DDBJ whole genome shotgun (WGS) entry which is preliminary data.</text>
</comment>
<comment type="similarity">
    <text evidence="1">Belongs to the dictomallein family.</text>
</comment>
<proteinExistence type="inferred from homology"/>
<evidence type="ECO:0000313" key="11">
    <source>
        <dbReference type="Proteomes" id="UP000231501"/>
    </source>
</evidence>
<dbReference type="AlphaFoldDB" id="A0A2G9C5A3"/>
<evidence type="ECO:0000256" key="5">
    <source>
        <dbReference type="ARBA" id="ARBA00022801"/>
    </source>
</evidence>
<feature type="binding site" evidence="8">
    <location>
        <position position="303"/>
    </location>
    <ligand>
        <name>Zn(2+)</name>
        <dbReference type="ChEBI" id="CHEBI:29105"/>
        <note>catalytic</note>
    </ligand>
</feature>
<keyword evidence="6 8" id="KW-0862">Zinc</keyword>
<evidence type="ECO:0000256" key="3">
    <source>
        <dbReference type="ARBA" id="ARBA00022670"/>
    </source>
</evidence>
<dbReference type="InterPro" id="IPR051256">
    <property type="entry name" value="Dictomallein"/>
</dbReference>
<keyword evidence="5 8" id="KW-0378">Hydrolase</keyword>
<evidence type="ECO:0000256" key="6">
    <source>
        <dbReference type="ARBA" id="ARBA00022833"/>
    </source>
</evidence>
<accession>A0A2G9C5A3</accession>
<organism evidence="10 11">
    <name type="scientific">Roseateles chitinivorans</name>
    <dbReference type="NCBI Taxonomy" id="2917965"/>
    <lineage>
        <taxon>Bacteria</taxon>
        <taxon>Pseudomonadati</taxon>
        <taxon>Pseudomonadota</taxon>
        <taxon>Betaproteobacteria</taxon>
        <taxon>Burkholderiales</taxon>
        <taxon>Sphaerotilaceae</taxon>
        <taxon>Roseateles</taxon>
    </lineage>
</organism>
<keyword evidence="11" id="KW-1185">Reference proteome</keyword>
<dbReference type="InterPro" id="IPR019503">
    <property type="entry name" value="Peptidase_M66_dom"/>
</dbReference>
<name>A0A2G9C5A3_9BURK</name>
<feature type="binding site" evidence="8">
    <location>
        <position position="313"/>
    </location>
    <ligand>
        <name>Zn(2+)</name>
        <dbReference type="ChEBI" id="CHEBI:29105"/>
        <note>catalytic</note>
    </ligand>
</feature>
<dbReference type="PANTHER" id="PTHR39540:SF1">
    <property type="entry name" value="DICTOMALLEIN-1-RELATED"/>
    <property type="match status" value="1"/>
</dbReference>
<keyword evidence="3 8" id="KW-0645">Protease</keyword>
<evidence type="ECO:0000259" key="9">
    <source>
        <dbReference type="PROSITE" id="PS51694"/>
    </source>
</evidence>
<protein>
    <recommendedName>
        <fullName evidence="2">Dictomallein</fullName>
    </recommendedName>
</protein>
<comment type="cofactor">
    <cofactor evidence="8">
        <name>Zn(2+)</name>
        <dbReference type="ChEBI" id="CHEBI:29105"/>
    </cofactor>
    <text evidence="8">Binds 1 zinc ion per subunit.</text>
</comment>
<dbReference type="PANTHER" id="PTHR39540">
    <property type="match status" value="1"/>
</dbReference>
<dbReference type="Proteomes" id="UP000231501">
    <property type="component" value="Unassembled WGS sequence"/>
</dbReference>
<evidence type="ECO:0000256" key="8">
    <source>
        <dbReference type="PROSITE-ProRule" id="PRU01031"/>
    </source>
</evidence>
<dbReference type="EMBL" id="PEOG01000061">
    <property type="protein sequence ID" value="PIM51545.1"/>
    <property type="molecule type" value="Genomic_DNA"/>
</dbReference>
<evidence type="ECO:0000256" key="2">
    <source>
        <dbReference type="ARBA" id="ARBA00018800"/>
    </source>
</evidence>
<dbReference type="GO" id="GO:0004222">
    <property type="term" value="F:metalloendopeptidase activity"/>
    <property type="evidence" value="ECO:0007669"/>
    <property type="project" value="UniProtKB-UniRule"/>
</dbReference>
<feature type="domain" description="Peptidase M66" evidence="9">
    <location>
        <begin position="144"/>
        <end position="417"/>
    </location>
</feature>
<feature type="active site" evidence="8">
    <location>
        <position position="304"/>
    </location>
</feature>
<dbReference type="SUPFAM" id="SSF55486">
    <property type="entry name" value="Metalloproteases ('zincins'), catalytic domain"/>
    <property type="match status" value="1"/>
</dbReference>
<sequence length="620" mass="65722">MTACGGDGGHDRATGDMPRLGSLSLQRLEVAQTHLLPDGVRVWAPPTPANASESLHLVGAREALALVQLSAVNAEQPVLEGLIDGRSLGTVPLRPPSQLPATEAGGPAYATDLHSALLPAAWLKPGLSLRAKAANYSAGEARAVEVGADMPFTVRVLPFYLFGADETNSGRPLSVTGAPPADAIAEMFAKWPVARLDAVNHPARLVQWPSLVIEPRKDASGQPRAAYVARSTGDYQDGFAGLAGVLGVLGALRGANGDGPLPVQYYAPLLALDRAGHYQGAGGGLGGGSNGAGDEHYTGIFIHEQGHAFGLPHVGDAYDDGRYPYAWGSLNGSTWGYDAHRKELLAPFVPSTAASYASCKSHAFGGKPRTLDEVGRCVKQDPMQSGAGDQAAGYRYATFSDYSTAVMQRYFEGRTTLDSHGKHLPDGRLVADPAFASGYKQWDTIDKRWVEASTTTASGGLYGLDRGLPWQRDRPVHAIVVTISNAGTAGATQIYPPLSFTGNLLRGIDPTVAEDRASIVPDTSVNPWYCRNGGCDFTLRLTYADGSVRHRLLQGGFRPFNQARGTPSAASLDPLDRASFRLFAVQVPGEQGLTRIELLETPMAWEGLPAVPRVLAERSL</sequence>
<evidence type="ECO:0000256" key="4">
    <source>
        <dbReference type="ARBA" id="ARBA00022723"/>
    </source>
</evidence>
<reference evidence="10 11" key="1">
    <citation type="submission" date="2017-11" db="EMBL/GenBank/DDBJ databases">
        <title>Draft genome sequence of Mitsuaria sp. HWN-4.</title>
        <authorList>
            <person name="Gundlapally S.R."/>
        </authorList>
    </citation>
    <scope>NUCLEOTIDE SEQUENCE [LARGE SCALE GENOMIC DNA]</scope>
    <source>
        <strain evidence="10 11">HWN-4</strain>
    </source>
</reference>
<evidence type="ECO:0000313" key="10">
    <source>
        <dbReference type="EMBL" id="PIM51545.1"/>
    </source>
</evidence>
<feature type="binding site" evidence="8">
    <location>
        <position position="307"/>
    </location>
    <ligand>
        <name>Zn(2+)</name>
        <dbReference type="ChEBI" id="CHEBI:29105"/>
        <note>catalytic</note>
    </ligand>
</feature>
<dbReference type="GO" id="GO:0006508">
    <property type="term" value="P:proteolysis"/>
    <property type="evidence" value="ECO:0007669"/>
    <property type="project" value="UniProtKB-UniRule"/>
</dbReference>
<gene>
    <name evidence="10" type="ORF">CS062_19405</name>
</gene>
<dbReference type="Pfam" id="PF10462">
    <property type="entry name" value="Peptidase_M66"/>
    <property type="match status" value="1"/>
</dbReference>
<evidence type="ECO:0000256" key="7">
    <source>
        <dbReference type="ARBA" id="ARBA00023049"/>
    </source>
</evidence>
<dbReference type="GO" id="GO:0046872">
    <property type="term" value="F:metal ion binding"/>
    <property type="evidence" value="ECO:0007669"/>
    <property type="project" value="UniProtKB-UniRule"/>
</dbReference>
<keyword evidence="7 8" id="KW-0482">Metalloprotease</keyword>